<reference evidence="3 4" key="1">
    <citation type="journal article" date="2019" name="Int. J. Syst. Evol. Microbiol.">
        <title>The Global Catalogue of Microorganisms (GCM) 10K type strain sequencing project: providing services to taxonomists for standard genome sequencing and annotation.</title>
        <authorList>
            <consortium name="The Broad Institute Genomics Platform"/>
            <consortium name="The Broad Institute Genome Sequencing Center for Infectious Disease"/>
            <person name="Wu L."/>
            <person name="Ma J."/>
        </authorList>
    </citation>
    <scope>NUCLEOTIDE SEQUENCE [LARGE SCALE GENOMIC DNA]</scope>
    <source>
        <strain evidence="3 4">JCM 1407</strain>
    </source>
</reference>
<comment type="caution">
    <text evidence="3">The sequence shown here is derived from an EMBL/GenBank/DDBJ whole genome shotgun (WGS) entry which is preliminary data.</text>
</comment>
<dbReference type="SUPFAM" id="SSF52980">
    <property type="entry name" value="Restriction endonuclease-like"/>
    <property type="match status" value="1"/>
</dbReference>
<dbReference type="NCBIfam" id="TIGR00252">
    <property type="entry name" value="YraN family protein"/>
    <property type="match status" value="1"/>
</dbReference>
<organism evidence="3 4">
    <name type="scientific">Clostridium oceanicum</name>
    <dbReference type="NCBI Taxonomy" id="1543"/>
    <lineage>
        <taxon>Bacteria</taxon>
        <taxon>Bacillati</taxon>
        <taxon>Bacillota</taxon>
        <taxon>Clostridia</taxon>
        <taxon>Eubacteriales</taxon>
        <taxon>Clostridiaceae</taxon>
        <taxon>Clostridium</taxon>
    </lineage>
</organism>
<dbReference type="Gene3D" id="3.40.1350.10">
    <property type="match status" value="1"/>
</dbReference>
<evidence type="ECO:0000256" key="2">
    <source>
        <dbReference type="HAMAP-Rule" id="MF_00048"/>
    </source>
</evidence>
<dbReference type="InterPro" id="IPR003509">
    <property type="entry name" value="UPF0102_YraN-like"/>
</dbReference>
<protein>
    <recommendedName>
        <fullName evidence="2">UPF0102 protein GCM10008906_07770</fullName>
    </recommendedName>
</protein>
<dbReference type="HAMAP" id="MF_00048">
    <property type="entry name" value="UPF0102"/>
    <property type="match status" value="1"/>
</dbReference>
<name>A0ABN1JBF8_9CLOT</name>
<evidence type="ECO:0000313" key="3">
    <source>
        <dbReference type="EMBL" id="GAA0734922.1"/>
    </source>
</evidence>
<dbReference type="CDD" id="cd20736">
    <property type="entry name" value="PoNe_Nuclease"/>
    <property type="match status" value="1"/>
</dbReference>
<dbReference type="Pfam" id="PF02021">
    <property type="entry name" value="UPF0102"/>
    <property type="match status" value="1"/>
</dbReference>
<gene>
    <name evidence="3" type="ORF">GCM10008906_07770</name>
</gene>
<dbReference type="InterPro" id="IPR011335">
    <property type="entry name" value="Restrct_endonuc-II-like"/>
</dbReference>
<dbReference type="Proteomes" id="UP001501510">
    <property type="component" value="Unassembled WGS sequence"/>
</dbReference>
<dbReference type="NCBIfam" id="NF009150">
    <property type="entry name" value="PRK12497.1-3"/>
    <property type="match status" value="1"/>
</dbReference>
<dbReference type="PANTHER" id="PTHR34039:SF1">
    <property type="entry name" value="UPF0102 PROTEIN YRAN"/>
    <property type="match status" value="1"/>
</dbReference>
<keyword evidence="4" id="KW-1185">Reference proteome</keyword>
<dbReference type="EMBL" id="BAAACG010000006">
    <property type="protein sequence ID" value="GAA0734922.1"/>
    <property type="molecule type" value="Genomic_DNA"/>
</dbReference>
<comment type="similarity">
    <text evidence="1 2">Belongs to the UPF0102 family.</text>
</comment>
<dbReference type="PANTHER" id="PTHR34039">
    <property type="entry name" value="UPF0102 PROTEIN YRAN"/>
    <property type="match status" value="1"/>
</dbReference>
<evidence type="ECO:0000256" key="1">
    <source>
        <dbReference type="ARBA" id="ARBA00006738"/>
    </source>
</evidence>
<accession>A0ABN1JBF8</accession>
<dbReference type="RefSeq" id="WP_343759079.1">
    <property type="nucleotide sequence ID" value="NZ_BAAACG010000006.1"/>
</dbReference>
<dbReference type="InterPro" id="IPR011856">
    <property type="entry name" value="tRNA_endonuc-like_dom_sf"/>
</dbReference>
<sequence length="123" mass="14596">MHSFNKDVGYLGEDIAFRYLKNLGYIILDRNFSCKIGEIDLIGKDKDYICFIEVKSRYGTIYGKPCESITYYKQRKIYKTAQMYILKKKLYPKFNFRFDVVEIILNHSNNNHSIRLIKNAFGL</sequence>
<proteinExistence type="inferred from homology"/>
<evidence type="ECO:0000313" key="4">
    <source>
        <dbReference type="Proteomes" id="UP001501510"/>
    </source>
</evidence>